<dbReference type="PROSITE" id="PS50005">
    <property type="entry name" value="TPR"/>
    <property type="match status" value="1"/>
</dbReference>
<dbReference type="AlphaFoldDB" id="A0A1B7ZCP3"/>
<gene>
    <name evidence="3" type="ORF">A9200_14995</name>
</gene>
<evidence type="ECO:0000259" key="2">
    <source>
        <dbReference type="Pfam" id="PF07715"/>
    </source>
</evidence>
<dbReference type="RefSeq" id="WP_068483432.1">
    <property type="nucleotide sequence ID" value="NZ_CP018760.1"/>
</dbReference>
<dbReference type="SUPFAM" id="SSF56935">
    <property type="entry name" value="Porins"/>
    <property type="match status" value="1"/>
</dbReference>
<dbReference type="Proteomes" id="UP000092164">
    <property type="component" value="Unassembled WGS sequence"/>
</dbReference>
<dbReference type="Gene3D" id="1.25.40.10">
    <property type="entry name" value="Tetratricopeptide repeat domain"/>
    <property type="match status" value="1"/>
</dbReference>
<reference evidence="4" key="1">
    <citation type="submission" date="2016-06" db="EMBL/GenBank/DDBJ databases">
        <authorList>
            <person name="Zhan P."/>
        </authorList>
    </citation>
    <scope>NUCLEOTIDE SEQUENCE [LARGE SCALE GENOMIC DNA]</scope>
    <source>
        <strain evidence="4">T28</strain>
    </source>
</reference>
<dbReference type="InterPro" id="IPR037066">
    <property type="entry name" value="Plug_dom_sf"/>
</dbReference>
<dbReference type="STRING" id="1836467.BTR34_15055"/>
<dbReference type="InterPro" id="IPR012910">
    <property type="entry name" value="Plug_dom"/>
</dbReference>
<sequence length="586" mass="66824">MKNLSLFFFYSLLINIGFGQNAKEVFGVISDDYGPLENVKVLVIGKDALTTSDINGKYKINVREGEILGFNILGKIPVEIKVEDVTRILNITMYDKVEKLVEVTVKTNRFKSQEQRALEYENNPNIIKSAFGFLDKETTGYSLGILNEKDIGSQFLDIGTLLNGKFAGVMAHCNRETGFIEITVRQNNTSYGGGSQAIFDVDGIRMDMLPCYLIDPLNIKRIAIIRGKGGTGIYGSNAMGGVVVINTNSGTFTPLKEDNYQKAKAEREKHNLYNGEALSISDIVSVPIYMESYKRVNSEDEAIDVYYSNLERYNGSFYFLLDSYNYFIKNWNNDKFNEAIISDNWRVFENNPIALKSLAYIYEANGNFAKAQNMYKEIFILRPEYAQSYFNLAKSYVDNNEFSRAATLFTRYDHLKEVGFLNDAKGNFTALMDIEFENLLRLKGTSFLSDTDRKIFVSNNSFDGTRLVFEWADSEAEFELQYVNPENRFFSWNHTLKSNTERIQDEKMIGYTTEAYELGKNYNGTWQVNIKYLGNKSLTPTYLKATVYRDFGTSAQRKEIKVFKLSLKNVNQKLFTVSNTVGVALN</sequence>
<comment type="caution">
    <text evidence="3">The sequence shown here is derived from an EMBL/GenBank/DDBJ whole genome shotgun (WGS) entry which is preliminary data.</text>
</comment>
<keyword evidence="1" id="KW-0802">TPR repeat</keyword>
<dbReference type="KEGG" id="mart:BTR34_15055"/>
<evidence type="ECO:0000256" key="1">
    <source>
        <dbReference type="PROSITE-ProRule" id="PRU00339"/>
    </source>
</evidence>
<organism evidence="3 4">
    <name type="scientific">Maribacter hydrothermalis</name>
    <dbReference type="NCBI Taxonomy" id="1836467"/>
    <lineage>
        <taxon>Bacteria</taxon>
        <taxon>Pseudomonadati</taxon>
        <taxon>Bacteroidota</taxon>
        <taxon>Flavobacteriia</taxon>
        <taxon>Flavobacteriales</taxon>
        <taxon>Flavobacteriaceae</taxon>
        <taxon>Maribacter</taxon>
    </lineage>
</organism>
<dbReference type="InterPro" id="IPR019734">
    <property type="entry name" value="TPR_rpt"/>
</dbReference>
<keyword evidence="4" id="KW-1185">Reference proteome</keyword>
<dbReference type="OrthoDB" id="1079187at2"/>
<proteinExistence type="predicted"/>
<dbReference type="SUPFAM" id="SSF48452">
    <property type="entry name" value="TPR-like"/>
    <property type="match status" value="1"/>
</dbReference>
<evidence type="ECO:0000313" key="3">
    <source>
        <dbReference type="EMBL" id="OBR40893.1"/>
    </source>
</evidence>
<dbReference type="Pfam" id="PF07715">
    <property type="entry name" value="Plug"/>
    <property type="match status" value="1"/>
</dbReference>
<protein>
    <recommendedName>
        <fullName evidence="2">TonB-dependent receptor plug domain-containing protein</fullName>
    </recommendedName>
</protein>
<dbReference type="InterPro" id="IPR008969">
    <property type="entry name" value="CarboxyPept-like_regulatory"/>
</dbReference>
<dbReference type="EMBL" id="LZFP01000005">
    <property type="protein sequence ID" value="OBR40893.1"/>
    <property type="molecule type" value="Genomic_DNA"/>
</dbReference>
<accession>A0A1B7ZCP3</accession>
<dbReference type="Gene3D" id="2.170.130.10">
    <property type="entry name" value="TonB-dependent receptor, plug domain"/>
    <property type="match status" value="1"/>
</dbReference>
<dbReference type="InterPro" id="IPR011990">
    <property type="entry name" value="TPR-like_helical_dom_sf"/>
</dbReference>
<feature type="domain" description="TonB-dependent receptor plug" evidence="2">
    <location>
        <begin position="136"/>
        <end position="242"/>
    </location>
</feature>
<evidence type="ECO:0000313" key="4">
    <source>
        <dbReference type="Proteomes" id="UP000092164"/>
    </source>
</evidence>
<name>A0A1B7ZCP3_9FLAO</name>
<feature type="repeat" description="TPR" evidence="1">
    <location>
        <begin position="352"/>
        <end position="385"/>
    </location>
</feature>
<dbReference type="SUPFAM" id="SSF49464">
    <property type="entry name" value="Carboxypeptidase regulatory domain-like"/>
    <property type="match status" value="1"/>
</dbReference>